<dbReference type="Proteomes" id="UP000045285">
    <property type="component" value="Unassembled WGS sequence"/>
</dbReference>
<proteinExistence type="predicted"/>
<gene>
    <name evidence="1" type="ORF">MPL3356_350078</name>
</gene>
<reference evidence="2" key="1">
    <citation type="submission" date="2014-08" db="EMBL/GenBank/DDBJ databases">
        <authorList>
            <person name="Moulin L."/>
        </authorList>
    </citation>
    <scope>NUCLEOTIDE SEQUENCE [LARGE SCALE GENOMIC DNA]</scope>
</reference>
<accession>A0A090FR42</accession>
<evidence type="ECO:0000313" key="1">
    <source>
        <dbReference type="EMBL" id="CDX21364.1"/>
    </source>
</evidence>
<protein>
    <submittedName>
        <fullName evidence="1">Uncharacterized protein</fullName>
    </submittedName>
</protein>
<dbReference type="EMBL" id="CCMZ01000029">
    <property type="protein sequence ID" value="CDX21364.1"/>
    <property type="molecule type" value="Genomic_DNA"/>
</dbReference>
<name>A0A090FR42_MESPL</name>
<organism evidence="1 2">
    <name type="scientific">Mesorhizobium plurifarium</name>
    <dbReference type="NCBI Taxonomy" id="69974"/>
    <lineage>
        <taxon>Bacteria</taxon>
        <taxon>Pseudomonadati</taxon>
        <taxon>Pseudomonadota</taxon>
        <taxon>Alphaproteobacteria</taxon>
        <taxon>Hyphomicrobiales</taxon>
        <taxon>Phyllobacteriaceae</taxon>
        <taxon>Mesorhizobium</taxon>
    </lineage>
</organism>
<sequence length="75" mass="8338">MDRYDLSFTIDYHAGVVRGWPYAVSRQCKTIVPSVRSSFLVHGNLVCPLHGAFCVEQVSAPLGWPSASRTILLME</sequence>
<dbReference type="AlphaFoldDB" id="A0A090FR42"/>
<evidence type="ECO:0000313" key="2">
    <source>
        <dbReference type="Proteomes" id="UP000045285"/>
    </source>
</evidence>
<keyword evidence="2" id="KW-1185">Reference proteome</keyword>